<dbReference type="SMART" id="SM00320">
    <property type="entry name" value="WD40"/>
    <property type="match status" value="7"/>
</dbReference>
<evidence type="ECO:0000256" key="6">
    <source>
        <dbReference type="SAM" id="MobiDB-lite"/>
    </source>
</evidence>
<dbReference type="Proteomes" id="UP001209540">
    <property type="component" value="Unassembled WGS sequence"/>
</dbReference>
<evidence type="ECO:0000313" key="8">
    <source>
        <dbReference type="EMBL" id="KAI9255130.1"/>
    </source>
</evidence>
<feature type="coiled-coil region" evidence="5">
    <location>
        <begin position="42"/>
        <end position="98"/>
    </location>
</feature>
<reference evidence="8" key="1">
    <citation type="journal article" date="2022" name="IScience">
        <title>Evolution of zygomycete secretomes and the origins of terrestrial fungal ecologies.</title>
        <authorList>
            <person name="Chang Y."/>
            <person name="Wang Y."/>
            <person name="Mondo S."/>
            <person name="Ahrendt S."/>
            <person name="Andreopoulos W."/>
            <person name="Barry K."/>
            <person name="Beard J."/>
            <person name="Benny G.L."/>
            <person name="Blankenship S."/>
            <person name="Bonito G."/>
            <person name="Cuomo C."/>
            <person name="Desiro A."/>
            <person name="Gervers K.A."/>
            <person name="Hundley H."/>
            <person name="Kuo A."/>
            <person name="LaButti K."/>
            <person name="Lang B.F."/>
            <person name="Lipzen A."/>
            <person name="O'Donnell K."/>
            <person name="Pangilinan J."/>
            <person name="Reynolds N."/>
            <person name="Sandor L."/>
            <person name="Smith M.E."/>
            <person name="Tsang A."/>
            <person name="Grigoriev I.V."/>
            <person name="Stajich J.E."/>
            <person name="Spatafora J.W."/>
        </authorList>
    </citation>
    <scope>NUCLEOTIDE SEQUENCE</scope>
    <source>
        <strain evidence="8">RSA 2281</strain>
    </source>
</reference>
<dbReference type="SUPFAM" id="SSF50978">
    <property type="entry name" value="WD40 repeat-like"/>
    <property type="match status" value="1"/>
</dbReference>
<dbReference type="InterPro" id="IPR001680">
    <property type="entry name" value="WD40_rpt"/>
</dbReference>
<evidence type="ECO:0000256" key="1">
    <source>
        <dbReference type="ARBA" id="ARBA00005331"/>
    </source>
</evidence>
<dbReference type="Pfam" id="PF08614">
    <property type="entry name" value="ATG16"/>
    <property type="match status" value="2"/>
</dbReference>
<evidence type="ECO:0000259" key="7">
    <source>
        <dbReference type="Pfam" id="PF08614"/>
    </source>
</evidence>
<dbReference type="CDD" id="cd22887">
    <property type="entry name" value="Atg16_CCD"/>
    <property type="match status" value="1"/>
</dbReference>
<dbReference type="Pfam" id="PF00400">
    <property type="entry name" value="WD40"/>
    <property type="match status" value="7"/>
</dbReference>
<gene>
    <name evidence="8" type="ORF">BDA99DRAFT_540044</name>
</gene>
<dbReference type="GO" id="GO:0034045">
    <property type="term" value="C:phagophore assembly site membrane"/>
    <property type="evidence" value="ECO:0007669"/>
    <property type="project" value="TreeGrafter"/>
</dbReference>
<feature type="domain" description="Autophagy-related protein 16" evidence="7">
    <location>
        <begin position="146"/>
        <end position="230"/>
    </location>
</feature>
<feature type="coiled-coil region" evidence="5">
    <location>
        <begin position="176"/>
        <end position="232"/>
    </location>
</feature>
<accession>A0AAD5JUY9</accession>
<dbReference type="InterPro" id="IPR045160">
    <property type="entry name" value="ATG16"/>
</dbReference>
<dbReference type="InterPro" id="IPR020472">
    <property type="entry name" value="WD40_PAC1"/>
</dbReference>
<dbReference type="PROSITE" id="PS00678">
    <property type="entry name" value="WD_REPEATS_1"/>
    <property type="match status" value="1"/>
</dbReference>
<keyword evidence="9" id="KW-1185">Reference proteome</keyword>
<feature type="repeat" description="WD" evidence="4">
    <location>
        <begin position="374"/>
        <end position="415"/>
    </location>
</feature>
<dbReference type="Gene3D" id="1.20.5.170">
    <property type="match status" value="1"/>
</dbReference>
<feature type="repeat" description="WD" evidence="4">
    <location>
        <begin position="520"/>
        <end position="549"/>
    </location>
</feature>
<dbReference type="Gene3D" id="2.130.10.10">
    <property type="entry name" value="YVTN repeat-like/Quinoprotein amine dehydrogenase"/>
    <property type="match status" value="2"/>
</dbReference>
<dbReference type="PROSITE" id="PS50082">
    <property type="entry name" value="WD_REPEATS_2"/>
    <property type="match status" value="5"/>
</dbReference>
<dbReference type="GO" id="GO:0043495">
    <property type="term" value="F:protein-membrane adaptor activity"/>
    <property type="evidence" value="ECO:0007669"/>
    <property type="project" value="TreeGrafter"/>
</dbReference>
<dbReference type="PROSITE" id="PS50294">
    <property type="entry name" value="WD_REPEATS_REGION"/>
    <property type="match status" value="2"/>
</dbReference>
<feature type="domain" description="Autophagy-related protein 16" evidence="7">
    <location>
        <begin position="7"/>
        <end position="127"/>
    </location>
</feature>
<evidence type="ECO:0000313" key="9">
    <source>
        <dbReference type="Proteomes" id="UP001209540"/>
    </source>
</evidence>
<dbReference type="AlphaFoldDB" id="A0AAD5JUY9"/>
<keyword evidence="5" id="KW-0175">Coiled coil</keyword>
<keyword evidence="3" id="KW-0677">Repeat</keyword>
<protein>
    <submittedName>
        <fullName evidence="8">WD40-repeat-containing domain protein</fullName>
    </submittedName>
</protein>
<dbReference type="InterPro" id="IPR036322">
    <property type="entry name" value="WD40_repeat_dom_sf"/>
</dbReference>
<reference evidence="8" key="2">
    <citation type="submission" date="2023-02" db="EMBL/GenBank/DDBJ databases">
        <authorList>
            <consortium name="DOE Joint Genome Institute"/>
            <person name="Mondo S.J."/>
            <person name="Chang Y."/>
            <person name="Wang Y."/>
            <person name="Ahrendt S."/>
            <person name="Andreopoulos W."/>
            <person name="Barry K."/>
            <person name="Beard J."/>
            <person name="Benny G.L."/>
            <person name="Blankenship S."/>
            <person name="Bonito G."/>
            <person name="Cuomo C."/>
            <person name="Desiro A."/>
            <person name="Gervers K.A."/>
            <person name="Hundley H."/>
            <person name="Kuo A."/>
            <person name="LaButti K."/>
            <person name="Lang B.F."/>
            <person name="Lipzen A."/>
            <person name="O'Donnell K."/>
            <person name="Pangilinan J."/>
            <person name="Reynolds N."/>
            <person name="Sandor L."/>
            <person name="Smith M.W."/>
            <person name="Tsang A."/>
            <person name="Grigoriev I.V."/>
            <person name="Stajich J.E."/>
            <person name="Spatafora J.W."/>
        </authorList>
    </citation>
    <scope>NUCLEOTIDE SEQUENCE</scope>
    <source>
        <strain evidence="8">RSA 2281</strain>
    </source>
</reference>
<dbReference type="GO" id="GO:0000421">
    <property type="term" value="C:autophagosome membrane"/>
    <property type="evidence" value="ECO:0007669"/>
    <property type="project" value="TreeGrafter"/>
</dbReference>
<dbReference type="PANTHER" id="PTHR19878:SF8">
    <property type="entry name" value="AUTOPHAGY-RELATED 16, ISOFORM F"/>
    <property type="match status" value="1"/>
</dbReference>
<dbReference type="PANTHER" id="PTHR19878">
    <property type="entry name" value="AUTOPHAGY PROTEIN 16-LIKE"/>
    <property type="match status" value="1"/>
</dbReference>
<dbReference type="PRINTS" id="PR00320">
    <property type="entry name" value="GPROTEINBRPT"/>
</dbReference>
<feature type="repeat" description="WD" evidence="4">
    <location>
        <begin position="332"/>
        <end position="373"/>
    </location>
</feature>
<dbReference type="GO" id="GO:0034274">
    <property type="term" value="C:Atg12-Atg5-Atg16 complex"/>
    <property type="evidence" value="ECO:0007669"/>
    <property type="project" value="TreeGrafter"/>
</dbReference>
<feature type="repeat" description="WD" evidence="4">
    <location>
        <begin position="431"/>
        <end position="457"/>
    </location>
</feature>
<evidence type="ECO:0000256" key="5">
    <source>
        <dbReference type="SAM" id="Coils"/>
    </source>
</evidence>
<feature type="region of interest" description="Disordered" evidence="6">
    <location>
        <begin position="254"/>
        <end position="274"/>
    </location>
</feature>
<organism evidence="8 9">
    <name type="scientific">Phascolomyces articulosus</name>
    <dbReference type="NCBI Taxonomy" id="60185"/>
    <lineage>
        <taxon>Eukaryota</taxon>
        <taxon>Fungi</taxon>
        <taxon>Fungi incertae sedis</taxon>
        <taxon>Mucoromycota</taxon>
        <taxon>Mucoromycotina</taxon>
        <taxon>Mucoromycetes</taxon>
        <taxon>Mucorales</taxon>
        <taxon>Lichtheimiaceae</taxon>
        <taxon>Phascolomyces</taxon>
    </lineage>
</organism>
<dbReference type="GO" id="GO:0000045">
    <property type="term" value="P:autophagosome assembly"/>
    <property type="evidence" value="ECO:0007669"/>
    <property type="project" value="InterPro"/>
</dbReference>
<comment type="similarity">
    <text evidence="1">Belongs to the ATG16 family.</text>
</comment>
<comment type="caution">
    <text evidence="8">The sequence shown here is derived from an EMBL/GenBank/DDBJ whole genome shotgun (WGS) entry which is preliminary data.</text>
</comment>
<evidence type="ECO:0000256" key="3">
    <source>
        <dbReference type="ARBA" id="ARBA00022737"/>
    </source>
</evidence>
<name>A0AAD5JUY9_9FUNG</name>
<dbReference type="InterPro" id="IPR013923">
    <property type="entry name" value="Autophagy-rel_prot_16_dom"/>
</dbReference>
<dbReference type="InterPro" id="IPR019775">
    <property type="entry name" value="WD40_repeat_CS"/>
</dbReference>
<evidence type="ECO:0000256" key="2">
    <source>
        <dbReference type="ARBA" id="ARBA00022574"/>
    </source>
</evidence>
<sequence length="587" mass="66084">MSYKDLILESLTTRDEKEHAFHEITIANQQLVQKVITLQLKEKQLEAAMKTAQIQNETLTQAAEYAKAQGSPEHQQRVAELDRRIHDLNEERAEMYKTQSGNAQRLVHMNEQLQKATETEKRNSAEYDSYYLFIYLLWIKHVNSDKKNPRKPFRIKKLTASVKQLGTKCDLQTEQLREKDIAIQILQDELAAIQLEITTTEERNKKLEKENAQLLQRWLDKMNQEAEKMNEATEFYENFLEQARNVGQTIRKTSGGKWVMRPSSSSDKSKPDRRVHAATVVLPVSPCKKMALSDGELFCIKASSTGSMFATGGSDKKLRIYDAKTGNVTMALGGSLQSITSICFNPSDELVLGSSTDNSTRIWQLSTGRIRHTLTGHIGKVFAAQFTADSKRVVSGSHDRTLKVWDLQRGYCIRTIFTFSSCNDLTLADVEGQTLVSGHLDNNLRLWDTRTGNGIKELTGVHTGQITSVSISPMYPNGDALLTNSRDNTLKMIDLRMYDIVATFQAPSYKNGANWSRSCYSPDGSYIAAGSADGSLHIWNTLTRNLETTLKDHKGVMCGVSWSPVGDYLYTAETNKNVCIYNTAFQV</sequence>
<dbReference type="EMBL" id="JAIXMP010000023">
    <property type="protein sequence ID" value="KAI9255130.1"/>
    <property type="molecule type" value="Genomic_DNA"/>
</dbReference>
<evidence type="ECO:0000256" key="4">
    <source>
        <dbReference type="PROSITE-ProRule" id="PRU00221"/>
    </source>
</evidence>
<proteinExistence type="inferred from homology"/>
<dbReference type="InterPro" id="IPR015943">
    <property type="entry name" value="WD40/YVTN_repeat-like_dom_sf"/>
</dbReference>
<feature type="repeat" description="WD" evidence="4">
    <location>
        <begin position="290"/>
        <end position="331"/>
    </location>
</feature>
<dbReference type="CDD" id="cd00200">
    <property type="entry name" value="WD40"/>
    <property type="match status" value="1"/>
</dbReference>
<keyword evidence="2 4" id="KW-0853">WD repeat</keyword>